<evidence type="ECO:0000313" key="2">
    <source>
        <dbReference type="Proteomes" id="UP000245845"/>
    </source>
</evidence>
<proteinExistence type="predicted"/>
<evidence type="ECO:0000313" key="1">
    <source>
        <dbReference type="EMBL" id="PWJ31866.1"/>
    </source>
</evidence>
<protein>
    <submittedName>
        <fullName evidence="1">Stage III sporulation protein AB</fullName>
    </submittedName>
</protein>
<dbReference type="AlphaFoldDB" id="A0A2Y9B7Y1"/>
<dbReference type="PIRSF" id="PIRSF021435">
    <property type="entry name" value="SpoIIIAB"/>
    <property type="match status" value="1"/>
</dbReference>
<accession>A0A2Y9B7Y1</accession>
<comment type="caution">
    <text evidence="1">The sequence shown here is derived from an EMBL/GenBank/DDBJ whole genome shotgun (WGS) entry which is preliminary data.</text>
</comment>
<reference evidence="1 2" key="1">
    <citation type="submission" date="2018-05" db="EMBL/GenBank/DDBJ databases">
        <title>The Hungate 1000. A catalogue of reference genomes from the rumen microbiome.</title>
        <authorList>
            <person name="Kelly W."/>
        </authorList>
    </citation>
    <scope>NUCLEOTIDE SEQUENCE [LARGE SCALE GENOMIC DNA]</scope>
    <source>
        <strain evidence="1 2">NLAE-zl-C242</strain>
    </source>
</reference>
<organism evidence="1 2">
    <name type="scientific">Faecalicatena orotica</name>
    <dbReference type="NCBI Taxonomy" id="1544"/>
    <lineage>
        <taxon>Bacteria</taxon>
        <taxon>Bacillati</taxon>
        <taxon>Bacillota</taxon>
        <taxon>Clostridia</taxon>
        <taxon>Lachnospirales</taxon>
        <taxon>Lachnospiraceae</taxon>
        <taxon>Faecalicatena</taxon>
    </lineage>
</organism>
<dbReference type="RefSeq" id="WP_109729253.1">
    <property type="nucleotide sequence ID" value="NZ_BAAACK010000007.1"/>
</dbReference>
<dbReference type="EMBL" id="QGDL01000001">
    <property type="protein sequence ID" value="PWJ31866.1"/>
    <property type="molecule type" value="Genomic_DNA"/>
</dbReference>
<keyword evidence="2" id="KW-1185">Reference proteome</keyword>
<sequence length="172" mass="19957">MQRFIGSLLIIAATTGAGIAYGTELQRYLEKLLYIRHIVYMLKGEIEYSNAPLGEVFGRVAVRTKEPYRKWLKAMERQVEYREEDEFSKIWNRSIDRYLKELHLKSVHSIQLKELGTFLGQLDPDTSSRTMQLYLNRLELEIEKVREGMAAKKRISNCLGVMGGIFLVVILI</sequence>
<dbReference type="InterPro" id="IPR014198">
    <property type="entry name" value="Spore_III_AB"/>
</dbReference>
<name>A0A2Y9B7Y1_9FIRM</name>
<dbReference type="Pfam" id="PF09548">
    <property type="entry name" value="Spore_III_AB"/>
    <property type="match status" value="1"/>
</dbReference>
<gene>
    <name evidence="1" type="ORF">A8806_101153</name>
</gene>
<dbReference type="Proteomes" id="UP000245845">
    <property type="component" value="Unassembled WGS sequence"/>
</dbReference>
<dbReference type="OrthoDB" id="1779801at2"/>